<feature type="region of interest" description="Disordered" evidence="1">
    <location>
        <begin position="87"/>
        <end position="116"/>
    </location>
</feature>
<protein>
    <submittedName>
        <fullName evidence="2">Uncharacterized protein</fullName>
    </submittedName>
</protein>
<dbReference type="AlphaFoldDB" id="A0AAW1UQH4"/>
<gene>
    <name evidence="2" type="ORF">WA026_023190</name>
</gene>
<organism evidence="2 3">
    <name type="scientific">Henosepilachna vigintioctopunctata</name>
    <dbReference type="NCBI Taxonomy" id="420089"/>
    <lineage>
        <taxon>Eukaryota</taxon>
        <taxon>Metazoa</taxon>
        <taxon>Ecdysozoa</taxon>
        <taxon>Arthropoda</taxon>
        <taxon>Hexapoda</taxon>
        <taxon>Insecta</taxon>
        <taxon>Pterygota</taxon>
        <taxon>Neoptera</taxon>
        <taxon>Endopterygota</taxon>
        <taxon>Coleoptera</taxon>
        <taxon>Polyphaga</taxon>
        <taxon>Cucujiformia</taxon>
        <taxon>Coccinelloidea</taxon>
        <taxon>Coccinellidae</taxon>
        <taxon>Epilachninae</taxon>
        <taxon>Epilachnini</taxon>
        <taxon>Henosepilachna</taxon>
    </lineage>
</organism>
<evidence type="ECO:0000313" key="2">
    <source>
        <dbReference type="EMBL" id="KAK9882768.1"/>
    </source>
</evidence>
<feature type="compositionally biased region" description="Basic and acidic residues" evidence="1">
    <location>
        <begin position="87"/>
        <end position="101"/>
    </location>
</feature>
<evidence type="ECO:0000256" key="1">
    <source>
        <dbReference type="SAM" id="MobiDB-lite"/>
    </source>
</evidence>
<reference evidence="2 3" key="1">
    <citation type="submission" date="2023-03" db="EMBL/GenBank/DDBJ databases">
        <title>Genome insight into feeding habits of ladybird beetles.</title>
        <authorList>
            <person name="Li H.-S."/>
            <person name="Huang Y.-H."/>
            <person name="Pang H."/>
        </authorList>
    </citation>
    <scope>NUCLEOTIDE SEQUENCE [LARGE SCALE GENOMIC DNA]</scope>
    <source>
        <strain evidence="2">SYSU_2023b</strain>
        <tissue evidence="2">Whole body</tissue>
    </source>
</reference>
<name>A0AAW1UQH4_9CUCU</name>
<accession>A0AAW1UQH4</accession>
<evidence type="ECO:0000313" key="3">
    <source>
        <dbReference type="Proteomes" id="UP001431783"/>
    </source>
</evidence>
<dbReference type="Proteomes" id="UP001431783">
    <property type="component" value="Unassembled WGS sequence"/>
</dbReference>
<sequence length="116" mass="13386">MKMHLDQIIRVLDNSKIDDMECVGGKGDFSEPKKLTIQQSPLIDDKFVVDKNMIVNSDVKQDVLEKDRYNLENRDVTIGNNADVEIRDKGTELPKELSPKRERPKRNVKPPDRLNL</sequence>
<proteinExistence type="predicted"/>
<dbReference type="EMBL" id="JARQZJ010000082">
    <property type="protein sequence ID" value="KAK9882768.1"/>
    <property type="molecule type" value="Genomic_DNA"/>
</dbReference>
<comment type="caution">
    <text evidence="2">The sequence shown here is derived from an EMBL/GenBank/DDBJ whole genome shotgun (WGS) entry which is preliminary data.</text>
</comment>
<keyword evidence="3" id="KW-1185">Reference proteome</keyword>